<evidence type="ECO:0000313" key="2">
    <source>
        <dbReference type="EMBL" id="KAJ8871748.1"/>
    </source>
</evidence>
<proteinExistence type="predicted"/>
<evidence type="ECO:0000313" key="3">
    <source>
        <dbReference type="Proteomes" id="UP001159363"/>
    </source>
</evidence>
<evidence type="ECO:0000256" key="1">
    <source>
        <dbReference type="SAM" id="MobiDB-lite"/>
    </source>
</evidence>
<protein>
    <submittedName>
        <fullName evidence="2">Uncharacterized protein</fullName>
    </submittedName>
</protein>
<accession>A0ABQ9GIA8</accession>
<dbReference type="Proteomes" id="UP001159363">
    <property type="component" value="Chromosome 11"/>
</dbReference>
<comment type="caution">
    <text evidence="2">The sequence shown here is derived from an EMBL/GenBank/DDBJ whole genome shotgun (WGS) entry which is preliminary data.</text>
</comment>
<feature type="region of interest" description="Disordered" evidence="1">
    <location>
        <begin position="515"/>
        <end position="537"/>
    </location>
</feature>
<organism evidence="2 3">
    <name type="scientific">Dryococelus australis</name>
    <dbReference type="NCBI Taxonomy" id="614101"/>
    <lineage>
        <taxon>Eukaryota</taxon>
        <taxon>Metazoa</taxon>
        <taxon>Ecdysozoa</taxon>
        <taxon>Arthropoda</taxon>
        <taxon>Hexapoda</taxon>
        <taxon>Insecta</taxon>
        <taxon>Pterygota</taxon>
        <taxon>Neoptera</taxon>
        <taxon>Polyneoptera</taxon>
        <taxon>Phasmatodea</taxon>
        <taxon>Verophasmatodea</taxon>
        <taxon>Anareolatae</taxon>
        <taxon>Phasmatidae</taxon>
        <taxon>Eurycanthinae</taxon>
        <taxon>Dryococelus</taxon>
    </lineage>
</organism>
<dbReference type="EMBL" id="JARBHB010000012">
    <property type="protein sequence ID" value="KAJ8871748.1"/>
    <property type="molecule type" value="Genomic_DNA"/>
</dbReference>
<name>A0ABQ9GIA8_9NEOP</name>
<gene>
    <name evidence="2" type="ORF">PR048_028085</name>
</gene>
<keyword evidence="3" id="KW-1185">Reference proteome</keyword>
<sequence length="621" mass="67569">MKDPPLPVHHFMYTTGGQQPTHVVIVTAPAHRNHSFCLDEITLVSPFLIAKCSIVTSISHPETTHLLHIGEPGSIHGSVAPGFSHEGIVPDHAAGRRIFSGMSRFPLPLHSGAAPYSPSFTLIGSQELMTPKSLQSSLLTCKTLSFPLDQSHDEEGDDGAQQVYLDDGMHAFVGRPRQVGVVPDGGDVPGAEVRAAVTLQQRHHAGVRGRQHRVVGQHCNEARHACRGYSRHTQSEKALQCPRNANPFYRRGRRQVSSPQNNVRRASEAECADESGASEGAFHDEPATRGGRYIGCVAVVNRATVTAVSLLTSHQGDPGSIPSLVTPDFRMWESCRTMPSVGGFSREAPVSPPTLSFPRCSILTSITLIGSQDLDRSECMLQFLLRLVKLGFWFSGHCGNSLDLAFSGTSTIILLSVNHRQLCRGLKAIRRDCLTDQFKAPTRTQCKILGMSWSSVCVPDPLDQQINLDYLLYYRNNENKSASYVTALVEEPTLKVRTEGGDGAAPDLREADEDIEDGEEAHERGLQGGSGSRHGACQQLQMGPSATPIRTAPGISVYDVPSSCAVMNGMYARKHTATVLLQPSHLRASHNYNTYTYSVSKRVKRSGRALDSKVSRADEGD</sequence>
<feature type="compositionally biased region" description="Polar residues" evidence="1">
    <location>
        <begin position="255"/>
        <end position="264"/>
    </location>
</feature>
<feature type="region of interest" description="Disordered" evidence="1">
    <location>
        <begin position="251"/>
        <end position="284"/>
    </location>
</feature>
<reference evidence="2 3" key="1">
    <citation type="submission" date="2023-02" db="EMBL/GenBank/DDBJ databases">
        <title>LHISI_Scaffold_Assembly.</title>
        <authorList>
            <person name="Stuart O.P."/>
            <person name="Cleave R."/>
            <person name="Magrath M.J.L."/>
            <person name="Mikheyev A.S."/>
        </authorList>
    </citation>
    <scope>NUCLEOTIDE SEQUENCE [LARGE SCALE GENOMIC DNA]</scope>
    <source>
        <strain evidence="2">Daus_M_001</strain>
        <tissue evidence="2">Leg muscle</tissue>
    </source>
</reference>